<dbReference type="GO" id="GO:0039704">
    <property type="term" value="P:viral translational shunt"/>
    <property type="evidence" value="ECO:0007669"/>
    <property type="project" value="InterPro"/>
</dbReference>
<keyword evidence="16" id="KW-1185">Reference proteome</keyword>
<reference evidence="15" key="1">
    <citation type="journal article" date="2020" name="Viruses">
        <title>Molecular Characterisation of a Novel and Highly Divergent Passerine Adenovirus 1.</title>
        <authorList>
            <person name="Athukorala A."/>
            <person name="Forwood J.K."/>
            <person name="Phalen D.N."/>
            <person name="Sarker S."/>
        </authorList>
    </citation>
    <scope>NUCLEOTIDE SEQUENCE</scope>
    <source>
        <strain evidence="15">AU2787</strain>
    </source>
</reference>
<keyword evidence="5" id="KW-1155">Translational shunt</keyword>
<keyword evidence="9" id="KW-1190">Host gene expression shutoff by virus</keyword>
<evidence type="ECO:0000256" key="5">
    <source>
        <dbReference type="ARBA" id="ARBA00022586"/>
    </source>
</evidence>
<evidence type="ECO:0000256" key="9">
    <source>
        <dbReference type="ARBA" id="ARBA00022995"/>
    </source>
</evidence>
<organism evidence="15 16">
    <name type="scientific">Passerine adenovirus 1</name>
    <dbReference type="NCBI Taxonomy" id="2779174"/>
    <lineage>
        <taxon>Viruses</taxon>
        <taxon>Varidnaviria</taxon>
        <taxon>Bamfordvirae</taxon>
        <taxon>Preplasmiviricota</taxon>
        <taxon>Polisuviricotina</taxon>
        <taxon>Pharingeaviricetes</taxon>
        <taxon>Rowavirales</taxon>
        <taxon>Adenoviridae</taxon>
        <taxon>Barthadenovirus</taxon>
    </lineage>
</organism>
<name>A0A7M4BG39_9ADEN</name>
<keyword evidence="8" id="KW-0426">Late protein</keyword>
<evidence type="ECO:0000256" key="10">
    <source>
        <dbReference type="ARBA" id="ARBA00023186"/>
    </source>
</evidence>
<keyword evidence="11" id="KW-1035">Host cytoplasm</keyword>
<dbReference type="EMBL" id="MT674683">
    <property type="protein sequence ID" value="QOJ53952.1"/>
    <property type="molecule type" value="Genomic_DNA"/>
</dbReference>
<keyword evidence="2" id="KW-0488">Methylation</keyword>
<dbReference type="Proteomes" id="UP001230876">
    <property type="component" value="Segment"/>
</dbReference>
<sequence length="699" mass="77677">MEHERASSPGVGDTSTAANAVASGAVPAKVPSVDASTMTSVDEGCVAPPPTPDSAQTQDRDDVPLDLSSHLRRYLVRQAKLLNAVARDEIEALGLAVTCDDADDSGLEERVWRISEAYEKALFFPRRAYKPSAPRDDPHSSDDDPRFNFYPPFLFPERIASHFPFFNTLPVHATCKLNTCFCEGAKEGSSVVARAGDGDNASTVVTDPSGLWNRREPASDPPERCDADAWNDEPRWSAKDLLYDRPSAEDTRLPLLRTDSARAGWVKSKSCDMKYFAFPSVGLPPLFRQVLLEKLVGDSDGGAHERSNEKKRQLAYASTIGVTMSCLRRFFRHPVVVKNAQESLHYAFRHGYVRLLYMLTDKDLSDFVTFHGVTYRNRLNNAGLLNALTSEDDRFDYVVDTIYLFLILTWQTAMDIWQQTFDDDTKGHLLAALNDRLPDLIAADNVKTCSDILADILFPDVVLTTFAHSLPDFINQSQIDNFRGFVCAKSGIPRSIVPVLPSDLVPPRYEWACPPLWPHVFLLQTAAFLTVHGDYLKRLPDDVSTATCLCDCNLCSPRRMPCYNPLLQQEIALVGSFQLVRPDAETGEGTKGAKLTPETFANAYLRLVVAEDFAVDRVRHYVSEPEAFARPLEAAVIKDAKLLATLTEIHTRRDAEMLKRGAGIYLDPESGKVLGRQQELQRAAGKQIGPGVDLLPLER</sequence>
<evidence type="ECO:0000256" key="4">
    <source>
        <dbReference type="ARBA" id="ARBA00022581"/>
    </source>
</evidence>
<dbReference type="GO" id="GO:0039657">
    <property type="term" value="P:symbiont-mediated suppression of host gene expression"/>
    <property type="evidence" value="ECO:0007669"/>
    <property type="project" value="UniProtKB-KW"/>
</dbReference>
<feature type="compositionally biased region" description="Low complexity" evidence="14">
    <location>
        <begin position="14"/>
        <end position="28"/>
    </location>
</feature>
<evidence type="ECO:0000313" key="15">
    <source>
        <dbReference type="EMBL" id="QOJ53952.1"/>
    </source>
</evidence>
<evidence type="ECO:0000313" key="16">
    <source>
        <dbReference type="Proteomes" id="UP001230876"/>
    </source>
</evidence>
<dbReference type="InterPro" id="IPR003381">
    <property type="entry name" value="L4"/>
</dbReference>
<evidence type="ECO:0000256" key="11">
    <source>
        <dbReference type="ARBA" id="ARBA00023200"/>
    </source>
</evidence>
<dbReference type="Pfam" id="PF02438">
    <property type="entry name" value="Adeno_100"/>
    <property type="match status" value="3"/>
</dbReference>
<feature type="compositionally biased region" description="Basic and acidic residues" evidence="14">
    <location>
        <begin position="213"/>
        <end position="227"/>
    </location>
</feature>
<evidence type="ECO:0000256" key="6">
    <source>
        <dbReference type="ARBA" id="ARBA00022809"/>
    </source>
</evidence>
<evidence type="ECO:0000256" key="12">
    <source>
        <dbReference type="ARBA" id="ARBA00023247"/>
    </source>
</evidence>
<keyword evidence="6" id="KW-1193">Eukaryotic host translation shutoff by virus</keyword>
<keyword evidence="10" id="KW-0143">Chaperone</keyword>
<feature type="region of interest" description="Disordered" evidence="14">
    <location>
        <begin position="199"/>
        <end position="227"/>
    </location>
</feature>
<proteinExistence type="predicted"/>
<evidence type="ECO:0000256" key="14">
    <source>
        <dbReference type="SAM" id="MobiDB-lite"/>
    </source>
</evidence>
<keyword evidence="4" id="KW-0945">Host-virus interaction</keyword>
<keyword evidence="12" id="KW-1262">Eukaryotic host gene expression shutoff by virus</keyword>
<keyword evidence="7" id="KW-0694">RNA-binding</keyword>
<protein>
    <submittedName>
        <fullName evidence="15">100K protein</fullName>
    </submittedName>
</protein>
<keyword evidence="13" id="KW-1075">Inhibition of eukaryotic host translation factors by virus</keyword>
<feature type="region of interest" description="Disordered" evidence="14">
    <location>
        <begin position="1"/>
        <end position="61"/>
    </location>
</feature>
<evidence type="ECO:0000256" key="2">
    <source>
        <dbReference type="ARBA" id="ARBA00022481"/>
    </source>
</evidence>
<evidence type="ECO:0000256" key="13">
    <source>
        <dbReference type="ARBA" id="ARBA00023325"/>
    </source>
</evidence>
<evidence type="ECO:0000256" key="3">
    <source>
        <dbReference type="ARBA" id="ARBA00022553"/>
    </source>
</evidence>
<dbReference type="GO" id="GO:0003723">
    <property type="term" value="F:RNA binding"/>
    <property type="evidence" value="ECO:0007669"/>
    <property type="project" value="UniProtKB-KW"/>
</dbReference>
<accession>A0A7M4BG39</accession>
<dbReference type="GO" id="GO:0039606">
    <property type="term" value="P:symbiont-mediated suppression of host translation initiation"/>
    <property type="evidence" value="ECO:0007669"/>
    <property type="project" value="UniProtKB-KW"/>
</dbReference>
<keyword evidence="3" id="KW-0597">Phosphoprotein</keyword>
<evidence type="ECO:0000256" key="1">
    <source>
        <dbReference type="ARBA" id="ARBA00022448"/>
    </source>
</evidence>
<keyword evidence="1" id="KW-0813">Transport</keyword>
<evidence type="ECO:0000256" key="7">
    <source>
        <dbReference type="ARBA" id="ARBA00022884"/>
    </source>
</evidence>
<evidence type="ECO:0000256" key="8">
    <source>
        <dbReference type="ARBA" id="ARBA00022921"/>
    </source>
</evidence>